<keyword evidence="5" id="KW-1185">Reference proteome</keyword>
<comment type="subcellular location">
    <subcellularLocation>
        <location evidence="2">Golgi apparatus membrane</location>
        <topology evidence="2">Single-pass type II membrane protein</topology>
    </subcellularLocation>
</comment>
<comment type="caution">
    <text evidence="4">The sequence shown here is derived from an EMBL/GenBank/DDBJ whole genome shotgun (WGS) entry which is preliminary data.</text>
</comment>
<dbReference type="EMBL" id="BAABME010000325">
    <property type="protein sequence ID" value="GAA0141785.1"/>
    <property type="molecule type" value="Genomic_DNA"/>
</dbReference>
<accession>A0AAV3NUU0</accession>
<gene>
    <name evidence="4" type="ORF">LIER_02844</name>
</gene>
<evidence type="ECO:0000256" key="1">
    <source>
        <dbReference type="ARBA" id="ARBA00007033"/>
    </source>
</evidence>
<keyword evidence="2" id="KW-0961">Cell wall biogenesis/degradation</keyword>
<keyword evidence="2" id="KW-0812">Transmembrane</keyword>
<dbReference type="GO" id="GO:0000139">
    <property type="term" value="C:Golgi membrane"/>
    <property type="evidence" value="ECO:0007669"/>
    <property type="project" value="UniProtKB-SubCell"/>
</dbReference>
<sequence>MISSRFRPFCSRRQTKVQPVLPNVQPVMHKVQPMLPEYSAPPWCFPKPPHWYCSSTSLQLRRLVTAALVVAAVAVSCFLMYRAAESILLGFNIGSPHLESQEHRLERTLNGAAMDNKTVILTTLNEAWASPNSIVDLFLESFRIGEQTRPFLKNLVLIALDEKAFSRCLLIHPHCFLLTSEGTDFSKEAYFMTPAYLKMMWRRIDFLRSILEMGYSFVFTDADIMWFRNPFPHFHIDADFQIACDRFSGTSDDVRLNIPNGGFNFVRSNNRTIEFYKFWYNSRETYPGLHDQDVLNQIKNSPFIRDIGMKMRFLDTSYFGGFCEPSKDLNQVCTMHANCCLGLHSKLHDLTLLLQDWKTFMSLSPTLKETRHSSWSVPQNCSVESLFDQHSPAGNPEPLMKPKGLEESLDFVNNTM</sequence>
<protein>
    <recommendedName>
        <fullName evidence="2">Glycosyltransferase</fullName>
        <ecNumber evidence="2">2.4.2.-</ecNumber>
    </recommendedName>
</protein>
<keyword evidence="2" id="KW-1133">Transmembrane helix</keyword>
<comment type="similarity">
    <text evidence="1 2">Belongs to the glycosyltransferase 77 family.</text>
</comment>
<dbReference type="AlphaFoldDB" id="A0AAV3NUU0"/>
<dbReference type="Proteomes" id="UP001454036">
    <property type="component" value="Unassembled WGS sequence"/>
</dbReference>
<evidence type="ECO:0000313" key="4">
    <source>
        <dbReference type="EMBL" id="GAA0141785.1"/>
    </source>
</evidence>
<reference evidence="4 5" key="1">
    <citation type="submission" date="2024-01" db="EMBL/GenBank/DDBJ databases">
        <title>The complete chloroplast genome sequence of Lithospermum erythrorhizon: insights into the phylogenetic relationship among Boraginaceae species and the maternal lineages of purple gromwells.</title>
        <authorList>
            <person name="Okada T."/>
            <person name="Watanabe K."/>
        </authorList>
    </citation>
    <scope>NUCLEOTIDE SEQUENCE [LARGE SCALE GENOMIC DNA]</scope>
</reference>
<feature type="transmembrane region" description="Helical" evidence="2">
    <location>
        <begin position="63"/>
        <end position="81"/>
    </location>
</feature>
<keyword evidence="2" id="KW-0808">Transferase</keyword>
<dbReference type="SUPFAM" id="SSF53448">
    <property type="entry name" value="Nucleotide-diphospho-sugar transferases"/>
    <property type="match status" value="1"/>
</dbReference>
<keyword evidence="2" id="KW-0735">Signal-anchor</keyword>
<dbReference type="InterPro" id="IPR005069">
    <property type="entry name" value="Nucl-diP-sugar_transferase"/>
</dbReference>
<keyword evidence="2" id="KW-0328">Glycosyltransferase</keyword>
<dbReference type="GO" id="GO:0071555">
    <property type="term" value="P:cell wall organization"/>
    <property type="evidence" value="ECO:0007669"/>
    <property type="project" value="UniProtKB-KW"/>
</dbReference>
<name>A0AAV3NUU0_LITER</name>
<dbReference type="InterPro" id="IPR044821">
    <property type="entry name" value="At1g28695/At4g15970-like"/>
</dbReference>
<dbReference type="Pfam" id="PF03407">
    <property type="entry name" value="Nucleotid_trans"/>
    <property type="match status" value="1"/>
</dbReference>
<dbReference type="PANTHER" id="PTHR46038">
    <property type="entry name" value="EXPRESSED PROTEIN-RELATED"/>
    <property type="match status" value="1"/>
</dbReference>
<organism evidence="4 5">
    <name type="scientific">Lithospermum erythrorhizon</name>
    <name type="common">Purple gromwell</name>
    <name type="synonym">Lithospermum officinale var. erythrorhizon</name>
    <dbReference type="NCBI Taxonomy" id="34254"/>
    <lineage>
        <taxon>Eukaryota</taxon>
        <taxon>Viridiplantae</taxon>
        <taxon>Streptophyta</taxon>
        <taxon>Embryophyta</taxon>
        <taxon>Tracheophyta</taxon>
        <taxon>Spermatophyta</taxon>
        <taxon>Magnoliopsida</taxon>
        <taxon>eudicotyledons</taxon>
        <taxon>Gunneridae</taxon>
        <taxon>Pentapetalae</taxon>
        <taxon>asterids</taxon>
        <taxon>lamiids</taxon>
        <taxon>Boraginales</taxon>
        <taxon>Boraginaceae</taxon>
        <taxon>Boraginoideae</taxon>
        <taxon>Lithospermeae</taxon>
        <taxon>Lithospermum</taxon>
    </lineage>
</organism>
<evidence type="ECO:0000313" key="5">
    <source>
        <dbReference type="Proteomes" id="UP001454036"/>
    </source>
</evidence>
<keyword evidence="2" id="KW-0333">Golgi apparatus</keyword>
<dbReference type="PANTHER" id="PTHR46038:SF38">
    <property type="entry name" value="GLYCOSYLTRANSFERASE-RELATED"/>
    <property type="match status" value="1"/>
</dbReference>
<feature type="domain" description="Nucleotide-diphospho-sugar transferase" evidence="3">
    <location>
        <begin position="152"/>
        <end position="350"/>
    </location>
</feature>
<proteinExistence type="inferred from homology"/>
<evidence type="ECO:0000256" key="2">
    <source>
        <dbReference type="RuleBase" id="RU363055"/>
    </source>
</evidence>
<dbReference type="GO" id="GO:0016757">
    <property type="term" value="F:glycosyltransferase activity"/>
    <property type="evidence" value="ECO:0007669"/>
    <property type="project" value="UniProtKB-KW"/>
</dbReference>
<keyword evidence="2" id="KW-0472">Membrane</keyword>
<dbReference type="EC" id="2.4.2.-" evidence="2"/>
<evidence type="ECO:0000259" key="3">
    <source>
        <dbReference type="Pfam" id="PF03407"/>
    </source>
</evidence>
<dbReference type="InterPro" id="IPR029044">
    <property type="entry name" value="Nucleotide-diphossugar_trans"/>
</dbReference>